<evidence type="ECO:0000256" key="7">
    <source>
        <dbReference type="SAM" id="MobiDB-lite"/>
    </source>
</evidence>
<feature type="compositionally biased region" description="Acidic residues" evidence="7">
    <location>
        <begin position="108"/>
        <end position="117"/>
    </location>
</feature>
<evidence type="ECO:0000256" key="1">
    <source>
        <dbReference type="ARBA" id="ARBA00002540"/>
    </source>
</evidence>
<dbReference type="STRING" id="38772.ENSGAGP00000015456"/>
<dbReference type="GO" id="GO:0030154">
    <property type="term" value="P:cell differentiation"/>
    <property type="evidence" value="ECO:0007669"/>
    <property type="project" value="UniProtKB-KW"/>
</dbReference>
<feature type="compositionally biased region" description="Acidic residues" evidence="7">
    <location>
        <begin position="41"/>
        <end position="51"/>
    </location>
</feature>
<dbReference type="Pfam" id="PF06910">
    <property type="entry name" value="MEA1"/>
    <property type="match status" value="1"/>
</dbReference>
<evidence type="ECO:0000256" key="5">
    <source>
        <dbReference type="ARBA" id="ARBA00022782"/>
    </source>
</evidence>
<accession>A0A452HKL7</accession>
<evidence type="ECO:0000256" key="2">
    <source>
        <dbReference type="ARBA" id="ARBA00022245"/>
    </source>
</evidence>
<evidence type="ECO:0000256" key="3">
    <source>
        <dbReference type="ARBA" id="ARBA00022473"/>
    </source>
</evidence>
<dbReference type="PANTHER" id="PTHR17005">
    <property type="entry name" value="MALE-ENHANCED ANTIGEN-1"/>
    <property type="match status" value="1"/>
</dbReference>
<keyword evidence="5" id="KW-0221">Differentiation</keyword>
<keyword evidence="3" id="KW-0217">Developmental protein</keyword>
<keyword evidence="4" id="KW-0597">Phosphoprotein</keyword>
<dbReference type="Proteomes" id="UP000291020">
    <property type="component" value="Unassembled WGS sequence"/>
</dbReference>
<reference evidence="9" key="1">
    <citation type="journal article" date="2017" name="PLoS ONE">
        <title>The Agassiz's desert tortoise genome provides a resource for the conservation of a threatened species.</title>
        <authorList>
            <person name="Tollis M."/>
            <person name="DeNardo D.F."/>
            <person name="Cornelius J.A."/>
            <person name="Dolby G.A."/>
            <person name="Edwards T."/>
            <person name="Henen B.T."/>
            <person name="Karl A.E."/>
            <person name="Murphy R.W."/>
            <person name="Kusumi K."/>
        </authorList>
    </citation>
    <scope>NUCLEOTIDE SEQUENCE [LARGE SCALE GENOMIC DNA]</scope>
</reference>
<evidence type="ECO:0000313" key="9">
    <source>
        <dbReference type="Proteomes" id="UP000291020"/>
    </source>
</evidence>
<proteinExistence type="predicted"/>
<reference evidence="8" key="3">
    <citation type="submission" date="2025-09" db="UniProtKB">
        <authorList>
            <consortium name="Ensembl"/>
        </authorList>
    </citation>
    <scope>IDENTIFICATION</scope>
</reference>
<dbReference type="AlphaFoldDB" id="A0A452HKL7"/>
<name>A0A452HKL7_9SAUR</name>
<evidence type="ECO:0000256" key="4">
    <source>
        <dbReference type="ARBA" id="ARBA00022553"/>
    </source>
</evidence>
<evidence type="ECO:0000256" key="6">
    <source>
        <dbReference type="ARBA" id="ARBA00022871"/>
    </source>
</evidence>
<protein>
    <recommendedName>
        <fullName evidence="2">Male-enhanced antigen 1</fullName>
    </recommendedName>
</protein>
<evidence type="ECO:0000313" key="8">
    <source>
        <dbReference type="Ensembl" id="ENSGAGP00000015456.1"/>
    </source>
</evidence>
<keyword evidence="9" id="KW-1185">Reference proteome</keyword>
<sequence>MATELVAARTMGPERICPNEHEELGPQEVPEGAVDPPGDWSSEEPEEEEEGGSSGNGYFYQPLSQDPELGSWDQGSLAAEGTQGPAETAPGIQERLQMLRLHLPDPPVDSEEEEDDNGAAAQSSRSSIPMDPGQRIPLTLFYPEVAFVGDREGGSSLLLGIVSAPGPGCLEVEQSSQSPAG</sequence>
<dbReference type="Ensembl" id="ENSGAGT00000017656.1">
    <property type="protein sequence ID" value="ENSGAGP00000015456.1"/>
    <property type="gene ID" value="ENSGAGG00000011669.1"/>
</dbReference>
<reference evidence="8" key="2">
    <citation type="submission" date="2025-08" db="UniProtKB">
        <authorList>
            <consortium name="Ensembl"/>
        </authorList>
    </citation>
    <scope>IDENTIFICATION</scope>
</reference>
<dbReference type="GO" id="GO:0007283">
    <property type="term" value="P:spermatogenesis"/>
    <property type="evidence" value="ECO:0007669"/>
    <property type="project" value="UniProtKB-KW"/>
</dbReference>
<keyword evidence="6" id="KW-0744">Spermatogenesis</keyword>
<organism evidence="8 9">
    <name type="scientific">Gopherus agassizii</name>
    <name type="common">Agassiz's desert tortoise</name>
    <dbReference type="NCBI Taxonomy" id="38772"/>
    <lineage>
        <taxon>Eukaryota</taxon>
        <taxon>Metazoa</taxon>
        <taxon>Chordata</taxon>
        <taxon>Craniata</taxon>
        <taxon>Vertebrata</taxon>
        <taxon>Euteleostomi</taxon>
        <taxon>Archelosauria</taxon>
        <taxon>Testudinata</taxon>
        <taxon>Testudines</taxon>
        <taxon>Cryptodira</taxon>
        <taxon>Durocryptodira</taxon>
        <taxon>Testudinoidea</taxon>
        <taxon>Testudinidae</taxon>
        <taxon>Gopherus</taxon>
    </lineage>
</organism>
<feature type="region of interest" description="Disordered" evidence="7">
    <location>
        <begin position="1"/>
        <end position="134"/>
    </location>
</feature>
<comment type="function">
    <text evidence="1">May play an important role in spermatogenesis and/or testis development.</text>
</comment>
<dbReference type="InterPro" id="IPR009685">
    <property type="entry name" value="MEA1"/>
</dbReference>